<keyword evidence="2" id="KW-1185">Reference proteome</keyword>
<dbReference type="AlphaFoldDB" id="A0AAW2F7A5"/>
<reference evidence="1 2" key="1">
    <citation type="submission" date="2023-03" db="EMBL/GenBank/DDBJ databases">
        <title>High recombination rates correlate with genetic variation in Cardiocondyla obscurior ants.</title>
        <authorList>
            <person name="Errbii M."/>
        </authorList>
    </citation>
    <scope>NUCLEOTIDE SEQUENCE [LARGE SCALE GENOMIC DNA]</scope>
    <source>
        <strain evidence="1">Alpha-2009</strain>
        <tissue evidence="1">Whole body</tissue>
    </source>
</reference>
<comment type="caution">
    <text evidence="1">The sequence shown here is derived from an EMBL/GenBank/DDBJ whole genome shotgun (WGS) entry which is preliminary data.</text>
</comment>
<protein>
    <submittedName>
        <fullName evidence="1">Uncharacterized protein</fullName>
    </submittedName>
</protein>
<dbReference type="EMBL" id="JADYXP020000013">
    <property type="protein sequence ID" value="KAL0111362.1"/>
    <property type="molecule type" value="Genomic_DNA"/>
</dbReference>
<accession>A0AAW2F7A5</accession>
<sequence length="170" mass="20076">MTGLYPGSNETERCRVLEDSINMLFSTLLQREQFTALIPFLFFSLSRTPEKKKTEIEYSCESECANTWESNVQRERGGIMTKKESYKRVSNTSRRVRTLKRKRKIELSVRSKKEKKSCKYFLEGVLSKLLLYRFAFCVQHFTLYTGRKKKSKNCHTEKTQNTPLNIAKYK</sequence>
<proteinExistence type="predicted"/>
<gene>
    <name evidence="1" type="ORF">PUN28_012925</name>
</gene>
<organism evidence="1 2">
    <name type="scientific">Cardiocondyla obscurior</name>
    <dbReference type="NCBI Taxonomy" id="286306"/>
    <lineage>
        <taxon>Eukaryota</taxon>
        <taxon>Metazoa</taxon>
        <taxon>Ecdysozoa</taxon>
        <taxon>Arthropoda</taxon>
        <taxon>Hexapoda</taxon>
        <taxon>Insecta</taxon>
        <taxon>Pterygota</taxon>
        <taxon>Neoptera</taxon>
        <taxon>Endopterygota</taxon>
        <taxon>Hymenoptera</taxon>
        <taxon>Apocrita</taxon>
        <taxon>Aculeata</taxon>
        <taxon>Formicoidea</taxon>
        <taxon>Formicidae</taxon>
        <taxon>Myrmicinae</taxon>
        <taxon>Cardiocondyla</taxon>
    </lineage>
</organism>
<name>A0AAW2F7A5_9HYME</name>
<evidence type="ECO:0000313" key="1">
    <source>
        <dbReference type="EMBL" id="KAL0111362.1"/>
    </source>
</evidence>
<dbReference type="Proteomes" id="UP001430953">
    <property type="component" value="Unassembled WGS sequence"/>
</dbReference>
<evidence type="ECO:0000313" key="2">
    <source>
        <dbReference type="Proteomes" id="UP001430953"/>
    </source>
</evidence>